<evidence type="ECO:0000313" key="1">
    <source>
        <dbReference type="EMBL" id="KAK3793874.1"/>
    </source>
</evidence>
<dbReference type="AlphaFoldDB" id="A0AAE1E4A1"/>
<dbReference type="EMBL" id="JAWDGP010001166">
    <property type="protein sequence ID" value="KAK3793874.1"/>
    <property type="molecule type" value="Genomic_DNA"/>
</dbReference>
<accession>A0AAE1E4A1</accession>
<reference evidence="1" key="1">
    <citation type="journal article" date="2023" name="G3 (Bethesda)">
        <title>A reference genome for the long-term kleptoplast-retaining sea slug Elysia crispata morphotype clarki.</title>
        <authorList>
            <person name="Eastman K.E."/>
            <person name="Pendleton A.L."/>
            <person name="Shaikh M.A."/>
            <person name="Suttiyut T."/>
            <person name="Ogas R."/>
            <person name="Tomko P."/>
            <person name="Gavelis G."/>
            <person name="Widhalm J.R."/>
            <person name="Wisecaver J.H."/>
        </authorList>
    </citation>
    <scope>NUCLEOTIDE SEQUENCE</scope>
    <source>
        <strain evidence="1">ECLA1</strain>
    </source>
</reference>
<proteinExistence type="predicted"/>
<gene>
    <name evidence="1" type="ORF">RRG08_033451</name>
</gene>
<comment type="caution">
    <text evidence="1">The sequence shown here is derived from an EMBL/GenBank/DDBJ whole genome shotgun (WGS) entry which is preliminary data.</text>
</comment>
<dbReference type="Proteomes" id="UP001283361">
    <property type="component" value="Unassembled WGS sequence"/>
</dbReference>
<name>A0AAE1E4A1_9GAST</name>
<organism evidence="1 2">
    <name type="scientific">Elysia crispata</name>
    <name type="common">lettuce slug</name>
    <dbReference type="NCBI Taxonomy" id="231223"/>
    <lineage>
        <taxon>Eukaryota</taxon>
        <taxon>Metazoa</taxon>
        <taxon>Spiralia</taxon>
        <taxon>Lophotrochozoa</taxon>
        <taxon>Mollusca</taxon>
        <taxon>Gastropoda</taxon>
        <taxon>Heterobranchia</taxon>
        <taxon>Euthyneura</taxon>
        <taxon>Panpulmonata</taxon>
        <taxon>Sacoglossa</taxon>
        <taxon>Placobranchoidea</taxon>
        <taxon>Plakobranchidae</taxon>
        <taxon>Elysia</taxon>
    </lineage>
</organism>
<keyword evidence="2" id="KW-1185">Reference proteome</keyword>
<evidence type="ECO:0000313" key="2">
    <source>
        <dbReference type="Proteomes" id="UP001283361"/>
    </source>
</evidence>
<sequence>MEDRNARGVTTNMLPEHVAVEMRCGNKFSVFSQYVKMPVIMEVFTLIDVKIIIVPAEGALCGNQSTRFGTRRVGLAYCLSSRGGLVSHIVFPLEEDFSTGRRLASYSRWTAATRQRRLASYSRWTAASRQRRLASYSRWTAATRQRRLASYSRWTAATRQRRLASYSRWTAATRQRRLASYSRWTAASRHSILTKTGHIYSLDGPVDLLLP</sequence>
<protein>
    <submittedName>
        <fullName evidence="1">Uncharacterized protein</fullName>
    </submittedName>
</protein>